<organism evidence="2 3">
    <name type="scientific">Dyadobacter jejuensis</name>
    <dbReference type="NCBI Taxonomy" id="1082580"/>
    <lineage>
        <taxon>Bacteria</taxon>
        <taxon>Pseudomonadati</taxon>
        <taxon>Bacteroidota</taxon>
        <taxon>Cytophagia</taxon>
        <taxon>Cytophagales</taxon>
        <taxon>Spirosomataceae</taxon>
        <taxon>Dyadobacter</taxon>
    </lineage>
</organism>
<evidence type="ECO:0000259" key="1">
    <source>
        <dbReference type="Pfam" id="PF19335"/>
    </source>
</evidence>
<dbReference type="RefSeq" id="WP_109673334.1">
    <property type="nucleotide sequence ID" value="NZ_QGDT01000002.1"/>
</dbReference>
<dbReference type="Pfam" id="PF19335">
    <property type="entry name" value="HMBD"/>
    <property type="match status" value="1"/>
</dbReference>
<sequence>MKHLLMIACLTFLAACSGSEQKTDEASIETHEHEVASKTYACPMSCEGEKTYTEAGTCPVCKMDLSEVAVVDADSTNTL</sequence>
<dbReference type="PROSITE" id="PS51257">
    <property type="entry name" value="PROKAR_LIPOPROTEIN"/>
    <property type="match status" value="1"/>
</dbReference>
<dbReference type="OrthoDB" id="1523860at2"/>
<name>A0A316APQ3_9BACT</name>
<evidence type="ECO:0000313" key="3">
    <source>
        <dbReference type="Proteomes" id="UP000245880"/>
    </source>
</evidence>
<feature type="domain" description="Heavy metal binding" evidence="1">
    <location>
        <begin position="40"/>
        <end position="66"/>
    </location>
</feature>
<dbReference type="Proteomes" id="UP000245880">
    <property type="component" value="Unassembled WGS sequence"/>
</dbReference>
<proteinExistence type="predicted"/>
<reference evidence="2 3" key="1">
    <citation type="submission" date="2018-03" db="EMBL/GenBank/DDBJ databases">
        <title>Genomic Encyclopedia of Archaeal and Bacterial Type Strains, Phase II (KMG-II): from individual species to whole genera.</title>
        <authorList>
            <person name="Goeker M."/>
        </authorList>
    </citation>
    <scope>NUCLEOTIDE SEQUENCE [LARGE SCALE GENOMIC DNA]</scope>
    <source>
        <strain evidence="2 3">DSM 100346</strain>
    </source>
</reference>
<gene>
    <name evidence="2" type="ORF">CLV98_102294</name>
</gene>
<dbReference type="AlphaFoldDB" id="A0A316APQ3"/>
<dbReference type="GO" id="GO:0046872">
    <property type="term" value="F:metal ion binding"/>
    <property type="evidence" value="ECO:0007669"/>
    <property type="project" value="InterPro"/>
</dbReference>
<dbReference type="EMBL" id="QGDT01000002">
    <property type="protein sequence ID" value="PWJ59461.1"/>
    <property type="molecule type" value="Genomic_DNA"/>
</dbReference>
<evidence type="ECO:0000313" key="2">
    <source>
        <dbReference type="EMBL" id="PWJ59461.1"/>
    </source>
</evidence>
<keyword evidence="3" id="KW-1185">Reference proteome</keyword>
<protein>
    <recommendedName>
        <fullName evidence="1">Heavy metal binding domain-containing protein</fullName>
    </recommendedName>
</protein>
<dbReference type="InterPro" id="IPR045800">
    <property type="entry name" value="HMBD"/>
</dbReference>
<accession>A0A316APQ3</accession>
<comment type="caution">
    <text evidence="2">The sequence shown here is derived from an EMBL/GenBank/DDBJ whole genome shotgun (WGS) entry which is preliminary data.</text>
</comment>